<protein>
    <submittedName>
        <fullName evidence="1">Uncharacterized protein</fullName>
    </submittedName>
</protein>
<evidence type="ECO:0000313" key="1">
    <source>
        <dbReference type="EMBL" id="KAG5448037.1"/>
    </source>
</evidence>
<gene>
    <name evidence="1" type="ORF">CSKR_106594</name>
</gene>
<accession>A0A419QH47</accession>
<keyword evidence="2" id="KW-1185">Reference proteome</keyword>
<dbReference type="OrthoDB" id="10652923at2759"/>
<evidence type="ECO:0000313" key="2">
    <source>
        <dbReference type="Proteomes" id="UP000286415"/>
    </source>
</evidence>
<name>A0A419QH47_CLOSI</name>
<reference evidence="1 2" key="1">
    <citation type="journal article" date="2018" name="Biotechnol. Adv.">
        <title>Improved genomic resources and new bioinformatic workflow for the carcinogenic parasite Clonorchis sinensis: Biotechnological implications.</title>
        <authorList>
            <person name="Wang D."/>
            <person name="Korhonen P.K."/>
            <person name="Gasser R.B."/>
            <person name="Young N.D."/>
        </authorList>
    </citation>
    <scope>NUCLEOTIDE SEQUENCE [LARGE SCALE GENOMIC DNA]</scope>
    <source>
        <strain evidence="1">Cs-k2</strain>
    </source>
</reference>
<dbReference type="AlphaFoldDB" id="A0A419QH47"/>
<proteinExistence type="predicted"/>
<dbReference type="InParanoid" id="A0A419QH47"/>
<dbReference type="EMBL" id="NIRI02000042">
    <property type="protein sequence ID" value="KAG5448037.1"/>
    <property type="molecule type" value="Genomic_DNA"/>
</dbReference>
<reference evidence="1 2" key="2">
    <citation type="journal article" date="2021" name="Genomics">
        <title>High-quality reference genome for Clonorchis sinensis.</title>
        <authorList>
            <person name="Young N.D."/>
            <person name="Stroehlein A.J."/>
            <person name="Kinkar L."/>
            <person name="Wang T."/>
            <person name="Sohn W.M."/>
            <person name="Chang B.C.H."/>
            <person name="Kaur P."/>
            <person name="Weisz D."/>
            <person name="Dudchenko O."/>
            <person name="Aiden E.L."/>
            <person name="Korhonen P.K."/>
            <person name="Gasser R.B."/>
        </authorList>
    </citation>
    <scope>NUCLEOTIDE SEQUENCE [LARGE SCALE GENOMIC DNA]</scope>
    <source>
        <strain evidence="1">Cs-k2</strain>
    </source>
</reference>
<organism evidence="1 2">
    <name type="scientific">Clonorchis sinensis</name>
    <name type="common">Chinese liver fluke</name>
    <dbReference type="NCBI Taxonomy" id="79923"/>
    <lineage>
        <taxon>Eukaryota</taxon>
        <taxon>Metazoa</taxon>
        <taxon>Spiralia</taxon>
        <taxon>Lophotrochozoa</taxon>
        <taxon>Platyhelminthes</taxon>
        <taxon>Trematoda</taxon>
        <taxon>Digenea</taxon>
        <taxon>Opisthorchiida</taxon>
        <taxon>Opisthorchiata</taxon>
        <taxon>Opisthorchiidae</taxon>
        <taxon>Clonorchis</taxon>
    </lineage>
</organism>
<sequence length="494" mass="55907">MLQVSHATTTQVTGEYILELQDIAVDRKIDYWFHEKPYFNLDNVRFGFDGWQCKPISGVAVVRPLGSTLEDIFMQITVQKTADEISKSLLYKRFVGHIFVITEHFQSVLDTLNSTHPNFRVTSECESSGCGSFTDYGSLNVLFTARSHETAEHQLSDTKLHHSGAHFELIRDVYTGSQTELHSNVKGFIEDDKFVRTVKPGCRNTLTADLKRTQASQVHHAINTDAIHGTNREDVNCYTTTHYARYKLCYSLVTEGTGRGQRVMNEFVLTVAFRTVPHNDGQPTASENVCHGQADDINGATSVYCRLTFRHKTRSTPVIRFELDVGMVRCNRFRSQWLFVGLNLSESSSFISIPFTETLPSLRSERSRGTAAAMNTLICDAGKHWTRVSLLLELISSAYPMAVSGFEPRTFDMRGKRIITSPPTHHPGATCVCLLRQRYISLRKTESLNSHKFLFKYATIAEAQTRRLVASGTLKSRIIAPPTEFDQLKFERRK</sequence>
<comment type="caution">
    <text evidence="1">The sequence shown here is derived from an EMBL/GenBank/DDBJ whole genome shotgun (WGS) entry which is preliminary data.</text>
</comment>
<dbReference type="Proteomes" id="UP000286415">
    <property type="component" value="Unassembled WGS sequence"/>
</dbReference>